<accession>A0A9W9N0B8</accession>
<sequence length="61" mass="6656">MAEIQMLVSIQAMELTYPYMPPLDEEQLQTTGDRSSGETTLDSIPGPRATPDTTSEELLGV</sequence>
<evidence type="ECO:0000256" key="1">
    <source>
        <dbReference type="SAM" id="MobiDB-lite"/>
    </source>
</evidence>
<reference evidence="2" key="1">
    <citation type="submission" date="2022-11" db="EMBL/GenBank/DDBJ databases">
        <authorList>
            <person name="Petersen C."/>
        </authorList>
    </citation>
    <scope>NUCLEOTIDE SEQUENCE</scope>
    <source>
        <strain evidence="2">IBT 16849</strain>
    </source>
</reference>
<proteinExistence type="predicted"/>
<dbReference type="EMBL" id="JAPQKP010000001">
    <property type="protein sequence ID" value="KAJ5210727.1"/>
    <property type="molecule type" value="Genomic_DNA"/>
</dbReference>
<keyword evidence="3" id="KW-1185">Reference proteome</keyword>
<feature type="compositionally biased region" description="Polar residues" evidence="1">
    <location>
        <begin position="28"/>
        <end position="42"/>
    </location>
</feature>
<evidence type="ECO:0000313" key="3">
    <source>
        <dbReference type="Proteomes" id="UP001150879"/>
    </source>
</evidence>
<comment type="caution">
    <text evidence="2">The sequence shown here is derived from an EMBL/GenBank/DDBJ whole genome shotgun (WGS) entry which is preliminary data.</text>
</comment>
<organism evidence="2 3">
    <name type="scientific">Penicillium cf. griseofulvum</name>
    <dbReference type="NCBI Taxonomy" id="2972120"/>
    <lineage>
        <taxon>Eukaryota</taxon>
        <taxon>Fungi</taxon>
        <taxon>Dikarya</taxon>
        <taxon>Ascomycota</taxon>
        <taxon>Pezizomycotina</taxon>
        <taxon>Eurotiomycetes</taxon>
        <taxon>Eurotiomycetidae</taxon>
        <taxon>Eurotiales</taxon>
        <taxon>Aspergillaceae</taxon>
        <taxon>Penicillium</taxon>
    </lineage>
</organism>
<feature type="region of interest" description="Disordered" evidence="1">
    <location>
        <begin position="21"/>
        <end position="61"/>
    </location>
</feature>
<gene>
    <name evidence="2" type="ORF">N7472_000866</name>
</gene>
<reference evidence="2" key="2">
    <citation type="journal article" date="2023" name="IMA Fungus">
        <title>Comparative genomic study of the Penicillium genus elucidates a diverse pangenome and 15 lateral gene transfer events.</title>
        <authorList>
            <person name="Petersen C."/>
            <person name="Sorensen T."/>
            <person name="Nielsen M.R."/>
            <person name="Sondergaard T.E."/>
            <person name="Sorensen J.L."/>
            <person name="Fitzpatrick D.A."/>
            <person name="Frisvad J.C."/>
            <person name="Nielsen K.L."/>
        </authorList>
    </citation>
    <scope>NUCLEOTIDE SEQUENCE</scope>
    <source>
        <strain evidence="2">IBT 16849</strain>
    </source>
</reference>
<protein>
    <submittedName>
        <fullName evidence="2">Uncharacterized protein</fullName>
    </submittedName>
</protein>
<dbReference type="AlphaFoldDB" id="A0A9W9N0B8"/>
<evidence type="ECO:0000313" key="2">
    <source>
        <dbReference type="EMBL" id="KAJ5210727.1"/>
    </source>
</evidence>
<name>A0A9W9N0B8_9EURO</name>
<dbReference type="Proteomes" id="UP001150879">
    <property type="component" value="Unassembled WGS sequence"/>
</dbReference>